<organism evidence="2 3">
    <name type="scientific">Macrostomum lignano</name>
    <dbReference type="NCBI Taxonomy" id="282301"/>
    <lineage>
        <taxon>Eukaryota</taxon>
        <taxon>Metazoa</taxon>
        <taxon>Spiralia</taxon>
        <taxon>Lophotrochozoa</taxon>
        <taxon>Platyhelminthes</taxon>
        <taxon>Rhabditophora</taxon>
        <taxon>Macrostomorpha</taxon>
        <taxon>Macrostomida</taxon>
        <taxon>Macrostomidae</taxon>
        <taxon>Macrostomum</taxon>
    </lineage>
</organism>
<proteinExistence type="predicted"/>
<name>A0A267GEJ6_9PLAT</name>
<comment type="caution">
    <text evidence="2">The sequence shown here is derived from an EMBL/GenBank/DDBJ whole genome shotgun (WGS) entry which is preliminary data.</text>
</comment>
<accession>A0A267GEJ6</accession>
<dbReference type="Pfam" id="PF05050">
    <property type="entry name" value="Methyltransf_21"/>
    <property type="match status" value="1"/>
</dbReference>
<reference evidence="2 3" key="1">
    <citation type="submission" date="2017-06" db="EMBL/GenBank/DDBJ databases">
        <title>A platform for efficient transgenesis in Macrostomum lignano, a flatworm model organism for stem cell research.</title>
        <authorList>
            <person name="Berezikov E."/>
        </authorList>
    </citation>
    <scope>NUCLEOTIDE SEQUENCE [LARGE SCALE GENOMIC DNA]</scope>
    <source>
        <strain evidence="2">DV1</strain>
        <tissue evidence="2">Whole organism</tissue>
    </source>
</reference>
<dbReference type="SUPFAM" id="SSF53335">
    <property type="entry name" value="S-adenosyl-L-methionine-dependent methyltransferases"/>
    <property type="match status" value="1"/>
</dbReference>
<gene>
    <name evidence="2" type="ORF">BOX15_Mlig023735g2</name>
</gene>
<dbReference type="EMBL" id="NIVC01000409">
    <property type="protein sequence ID" value="PAA83719.1"/>
    <property type="molecule type" value="Genomic_DNA"/>
</dbReference>
<sequence length="98" mass="10861">MPVRTEKLGSVIISTQNIVMKLDVEGGEADFLRTSGNLFAKFKFTVVQMEWVAQHMSGLDNATIIEFFTSRGYSAWQSPDLIHALGSRRRVQVSGANA</sequence>
<dbReference type="AlphaFoldDB" id="A0A267GEJ6"/>
<evidence type="ECO:0000259" key="1">
    <source>
        <dbReference type="Pfam" id="PF05050"/>
    </source>
</evidence>
<feature type="domain" description="Methyltransferase FkbM" evidence="1">
    <location>
        <begin position="19"/>
        <end position="74"/>
    </location>
</feature>
<dbReference type="OrthoDB" id="430136at2759"/>
<evidence type="ECO:0000313" key="3">
    <source>
        <dbReference type="Proteomes" id="UP000215902"/>
    </source>
</evidence>
<dbReference type="InterPro" id="IPR006342">
    <property type="entry name" value="FkbM_mtfrase"/>
</dbReference>
<dbReference type="Proteomes" id="UP000215902">
    <property type="component" value="Unassembled WGS sequence"/>
</dbReference>
<protein>
    <recommendedName>
        <fullName evidence="1">Methyltransferase FkbM domain-containing protein</fullName>
    </recommendedName>
</protein>
<keyword evidence="3" id="KW-1185">Reference proteome</keyword>
<evidence type="ECO:0000313" key="2">
    <source>
        <dbReference type="EMBL" id="PAA83719.1"/>
    </source>
</evidence>
<dbReference type="InterPro" id="IPR029063">
    <property type="entry name" value="SAM-dependent_MTases_sf"/>
</dbReference>